<dbReference type="PANTHER" id="PTHR19871:SF14">
    <property type="entry name" value="DUF4062 DOMAIN-CONTAINING PROTEIN"/>
    <property type="match status" value="1"/>
</dbReference>
<feature type="region of interest" description="Disordered" evidence="4">
    <location>
        <begin position="1754"/>
        <end position="1786"/>
    </location>
</feature>
<evidence type="ECO:0000256" key="2">
    <source>
        <dbReference type="ARBA" id="ARBA00022737"/>
    </source>
</evidence>
<feature type="region of interest" description="Disordered" evidence="4">
    <location>
        <begin position="720"/>
        <end position="748"/>
    </location>
</feature>
<dbReference type="PROSITE" id="PS50082">
    <property type="entry name" value="WD_REPEATS_2"/>
    <property type="match status" value="2"/>
</dbReference>
<gene>
    <name evidence="6" type="ORF">BDK51DRAFT_43957</name>
</gene>
<accession>A0A4P9WC84</accession>
<evidence type="ECO:0000313" key="6">
    <source>
        <dbReference type="EMBL" id="RKO90261.1"/>
    </source>
</evidence>
<dbReference type="InterPro" id="IPR001680">
    <property type="entry name" value="WD40_rpt"/>
</dbReference>
<protein>
    <recommendedName>
        <fullName evidence="5">Orc1-like AAA ATPase domain-containing protein</fullName>
    </recommendedName>
</protein>
<dbReference type="InterPro" id="IPR015943">
    <property type="entry name" value="WD40/YVTN_repeat-like_dom_sf"/>
</dbReference>
<evidence type="ECO:0000259" key="5">
    <source>
        <dbReference type="Pfam" id="PF13191"/>
    </source>
</evidence>
<feature type="region of interest" description="Disordered" evidence="4">
    <location>
        <begin position="767"/>
        <end position="820"/>
    </location>
</feature>
<sequence>MDHPNSESQTPLADELRSIYSVDENAIPPVYVLQTVSRLSGETAAHYHHALAASPRKGSWEKSSSHGDHKKTVSELKPSIVAPGKAWHRWRHLLHASRRLLSSPYPPDDPDASEALADVFLSLLRTQLEEEVSIAVPGPTDRSVLVRRMRSADAVSRSSRVSEGEDKEELAEIVSRIEGWLPLKNIIAIETDWKPQELHVTNDSSQQEYIAELSDSLLRLLTSCVESVAEGVQASATTPHVEEALHHARLTQQYITGSKTGWAAPSFVGRVDPVDHVREYLAAAGRPYCTPPFVVYGPSGAGKAALVCEALARYVEALDSSEPRPVVVVRWVRTTPTSATAAGLMASVCRQVRAAYGAATAPSRGIIDPAALVPSDVPVSHSQLCALFRSTLALARPDRPLVLVLLGVDKLFEADAGRRLGWLPIEDVPPWVRIVLSTTLDEGGPWEAIEPRLTAATRLLHEANVDVPDRLFEHVEGMDLASCEIAMRRWLAQEGRTLQADQKRWVLETVAAQRDPISPLLVRLLHARLRRWTSFHDPPAGKHVKTVPQLIDDALHDFEVVHGRALVARVCTLLWALRDGVSEVEMDDLVGGDRACILSVIELRADPIPHGRPHVVSRVPPVVLSHLIDSLLTVGAIARWSSGANGGPALLRYTHALFRCAVHKRYIADEPNRLRALFSDVASYFSQEEIAGEDPAGGQAVTDNVHRETLRLESGVQVDLVQHTRRNPPQPSDLAAATGSEEDQGAPAVIGHDVAVGRLVGLFEGMEVPGGDADRGGSPPSHPRHRAPSPRRAQSHVPDAEPPSAASAAADASPAGTGVLVPDAARGDAVGPVDFRAVAAGMHEPGGGRRVRRHRGAYCAVFKGESKVVDPHRGRKDRVECWGVTRAGGCRGVGRDSGGSREGYVDAWKPESNLTESLPLFHDSLSCMATSSDGRLLATGSLDGTIKLWDLAQGEEVLILKHTVSLDRKPAVSGLAATATGSVTALGFSHDRSLLLSAASATAHDGSAPTLKLWSLRTGTVVKTFSGAHHGGARICFAGILPPEERRLLSVGTDGLVVIWEVARGKMIRVLPVQKDREGGDWRRKSVVLGESADWRRKSVVLGDMGDGNRKSVGVGDAVDGERKSVMLGVELPAANPWTAGPVKRSTGTGSLRERSGIAAAMSENGCFAFGSTHLTVIDAKWKEFWVKDISIATGNDTGHSLDSLMFSVDSERIFAATSVSRQNAEKLIASLAADGEAGRIRMSEGGLGTGLVGDIGIGMIEGQALRVKHGTIRAWDILTGDLVLAFSILEQITSLSFCGDRQNLIYGTCRGSIVGRSAETGALLFSRTGHANGIVAVSGLGASRDRLRKGTGGEEGGHGVSGHGAGAGGYGNGGHHFVSAGADGHVQSWALDIEASVGFAPVTWCSFSTTGHRLVTIGGAPLEISDGVEIEMSSQGAASGRTTLSPLRVWDCENGRCLFRWEAPRGEIPVYASFLPGDTERLLVGCSNGLVNVLSITRDAQVEVEFWAEAETAWSQAVQGTASEWPYAATGTEVVAYALHPSENVLAVAICGKERPEGHKQNGQRDKDERRGRFDGDAADAESEKQTTFHESTQDRSSRSLRDLTRVTFWDLTGTPFVVDEPLEFCLLSDATSRHFTGSTTRITTTLIWADDGKTLLISDDDTVAREFDINFCERATRADEDEVHGAPPASIGISPTRASIHVGVVPPWFDEDTAACGIAPRPATCIGSSRAAAATHLCCGFGNGVVAWRHDGGEGSADSAPYRDRTRTTAADGNMPLPPHDDTDVSASEAATKYLIAHQGAGLVACGYAAGTRRSPSGGVVFSVGEDGSVLVQDPRERTITGLFQAGRPLRSAAVCPRSAAEVVEGVFRLALGGANGDISVVRYRS</sequence>
<dbReference type="Proteomes" id="UP000269721">
    <property type="component" value="Unassembled WGS sequence"/>
</dbReference>
<feature type="region of interest" description="Disordered" evidence="4">
    <location>
        <begin position="53"/>
        <end position="73"/>
    </location>
</feature>
<evidence type="ECO:0000313" key="7">
    <source>
        <dbReference type="Proteomes" id="UP000269721"/>
    </source>
</evidence>
<dbReference type="Pfam" id="PF13191">
    <property type="entry name" value="AAA_16"/>
    <property type="match status" value="1"/>
</dbReference>
<dbReference type="SMART" id="SM00320">
    <property type="entry name" value="WD40"/>
    <property type="match status" value="6"/>
</dbReference>
<evidence type="ECO:0000256" key="3">
    <source>
        <dbReference type="PROSITE-ProRule" id="PRU00221"/>
    </source>
</evidence>
<dbReference type="Gene3D" id="2.130.10.10">
    <property type="entry name" value="YVTN repeat-like/Quinoprotein amine dehydrogenase"/>
    <property type="match status" value="2"/>
</dbReference>
<name>A0A4P9WC84_9FUNG</name>
<evidence type="ECO:0000256" key="1">
    <source>
        <dbReference type="ARBA" id="ARBA00022574"/>
    </source>
</evidence>
<proteinExistence type="predicted"/>
<feature type="repeat" description="WD" evidence="3">
    <location>
        <begin position="1043"/>
        <end position="1070"/>
    </location>
</feature>
<dbReference type="SUPFAM" id="SSF50974">
    <property type="entry name" value="Nitrous oxide reductase, N-terminal domain"/>
    <property type="match status" value="1"/>
</dbReference>
<feature type="domain" description="Orc1-like AAA ATPase" evidence="5">
    <location>
        <begin position="267"/>
        <end position="415"/>
    </location>
</feature>
<keyword evidence="7" id="KW-1185">Reference proteome</keyword>
<dbReference type="OrthoDB" id="2163395at2759"/>
<feature type="compositionally biased region" description="Basic and acidic residues" evidence="4">
    <location>
        <begin position="58"/>
        <end position="73"/>
    </location>
</feature>
<dbReference type="PROSITE" id="PS00678">
    <property type="entry name" value="WD_REPEATS_1"/>
    <property type="match status" value="1"/>
</dbReference>
<dbReference type="PROSITE" id="PS50294">
    <property type="entry name" value="WD_REPEATS_REGION"/>
    <property type="match status" value="1"/>
</dbReference>
<dbReference type="InterPro" id="IPR019775">
    <property type="entry name" value="WD40_repeat_CS"/>
</dbReference>
<feature type="region of interest" description="Disordered" evidence="4">
    <location>
        <begin position="1557"/>
        <end position="1598"/>
    </location>
</feature>
<dbReference type="PANTHER" id="PTHR19871">
    <property type="entry name" value="BETA TRANSDUCIN-RELATED PROTEIN"/>
    <property type="match status" value="1"/>
</dbReference>
<keyword evidence="1 3" id="KW-0853">WD repeat</keyword>
<dbReference type="InterPro" id="IPR052752">
    <property type="entry name" value="NACHT-WD_repeat"/>
</dbReference>
<dbReference type="Pfam" id="PF00400">
    <property type="entry name" value="WD40"/>
    <property type="match status" value="1"/>
</dbReference>
<dbReference type="InterPro" id="IPR036322">
    <property type="entry name" value="WD40_repeat_dom_sf"/>
</dbReference>
<dbReference type="InterPro" id="IPR041664">
    <property type="entry name" value="AAA_16"/>
</dbReference>
<feature type="compositionally biased region" description="Low complexity" evidence="4">
    <location>
        <begin position="802"/>
        <end position="815"/>
    </location>
</feature>
<dbReference type="SUPFAM" id="SSF50978">
    <property type="entry name" value="WD40 repeat-like"/>
    <property type="match status" value="2"/>
</dbReference>
<dbReference type="InterPro" id="IPR011045">
    <property type="entry name" value="N2O_reductase_N"/>
</dbReference>
<feature type="repeat" description="WD" evidence="3">
    <location>
        <begin position="918"/>
        <end position="959"/>
    </location>
</feature>
<reference evidence="7" key="1">
    <citation type="journal article" date="2018" name="Nat. Microbiol.">
        <title>Leveraging single-cell genomics to expand the fungal tree of life.</title>
        <authorList>
            <person name="Ahrendt S.R."/>
            <person name="Quandt C.A."/>
            <person name="Ciobanu D."/>
            <person name="Clum A."/>
            <person name="Salamov A."/>
            <person name="Andreopoulos B."/>
            <person name="Cheng J.F."/>
            <person name="Woyke T."/>
            <person name="Pelin A."/>
            <person name="Henrissat B."/>
            <person name="Reynolds N.K."/>
            <person name="Benny G.L."/>
            <person name="Smith M.E."/>
            <person name="James T.Y."/>
            <person name="Grigoriev I.V."/>
        </authorList>
    </citation>
    <scope>NUCLEOTIDE SEQUENCE [LARGE SCALE GENOMIC DNA]</scope>
</reference>
<organism evidence="6 7">
    <name type="scientific">Blyttiomyces helicus</name>
    <dbReference type="NCBI Taxonomy" id="388810"/>
    <lineage>
        <taxon>Eukaryota</taxon>
        <taxon>Fungi</taxon>
        <taxon>Fungi incertae sedis</taxon>
        <taxon>Chytridiomycota</taxon>
        <taxon>Chytridiomycota incertae sedis</taxon>
        <taxon>Chytridiomycetes</taxon>
        <taxon>Chytridiomycetes incertae sedis</taxon>
        <taxon>Blyttiomyces</taxon>
    </lineage>
</organism>
<dbReference type="EMBL" id="KZ995640">
    <property type="protein sequence ID" value="RKO90261.1"/>
    <property type="molecule type" value="Genomic_DNA"/>
</dbReference>
<evidence type="ECO:0000256" key="4">
    <source>
        <dbReference type="SAM" id="MobiDB-lite"/>
    </source>
</evidence>
<keyword evidence="2" id="KW-0677">Repeat</keyword>